<evidence type="ECO:0000256" key="2">
    <source>
        <dbReference type="ARBA" id="ARBA00004370"/>
    </source>
</evidence>
<dbReference type="AlphaFoldDB" id="A0AAW0D1Q4"/>
<keyword evidence="16" id="KW-1185">Reference proteome</keyword>
<dbReference type="GO" id="GO:0004497">
    <property type="term" value="F:monooxygenase activity"/>
    <property type="evidence" value="ECO:0007669"/>
    <property type="project" value="UniProtKB-KW"/>
</dbReference>
<evidence type="ECO:0000256" key="5">
    <source>
        <dbReference type="ARBA" id="ARBA00022617"/>
    </source>
</evidence>
<keyword evidence="7 13" id="KW-0479">Metal-binding</keyword>
<evidence type="ECO:0000256" key="7">
    <source>
        <dbReference type="ARBA" id="ARBA00022723"/>
    </source>
</evidence>
<dbReference type="Gene3D" id="1.10.630.10">
    <property type="entry name" value="Cytochrome P450"/>
    <property type="match status" value="1"/>
</dbReference>
<evidence type="ECO:0000256" key="9">
    <source>
        <dbReference type="ARBA" id="ARBA00023002"/>
    </source>
</evidence>
<reference evidence="15 16" key="1">
    <citation type="journal article" date="2024" name="J Genomics">
        <title>Draft genome sequencing and assembly of Favolaschia claudopus CIRM-BRFM 2984 isolated from oak limbs.</title>
        <authorList>
            <person name="Navarro D."/>
            <person name="Drula E."/>
            <person name="Chaduli D."/>
            <person name="Cazenave R."/>
            <person name="Ahrendt S."/>
            <person name="Wang J."/>
            <person name="Lipzen A."/>
            <person name="Daum C."/>
            <person name="Barry K."/>
            <person name="Grigoriev I.V."/>
            <person name="Favel A."/>
            <person name="Rosso M.N."/>
            <person name="Martin F."/>
        </authorList>
    </citation>
    <scope>NUCLEOTIDE SEQUENCE [LARGE SCALE GENOMIC DNA]</scope>
    <source>
        <strain evidence="15 16">CIRM-BRFM 2984</strain>
    </source>
</reference>
<dbReference type="GO" id="GO:0016705">
    <property type="term" value="F:oxidoreductase activity, acting on paired donors, with incorporation or reduction of molecular oxygen"/>
    <property type="evidence" value="ECO:0007669"/>
    <property type="project" value="InterPro"/>
</dbReference>
<dbReference type="PRINTS" id="PR00463">
    <property type="entry name" value="EP450I"/>
</dbReference>
<keyword evidence="5 13" id="KW-0349">Heme</keyword>
<comment type="cofactor">
    <cofactor evidence="1 13">
        <name>heme</name>
        <dbReference type="ChEBI" id="CHEBI:30413"/>
    </cofactor>
</comment>
<evidence type="ECO:0000313" key="15">
    <source>
        <dbReference type="EMBL" id="KAK7044671.1"/>
    </source>
</evidence>
<dbReference type="InterPro" id="IPR001128">
    <property type="entry name" value="Cyt_P450"/>
</dbReference>
<keyword evidence="8" id="KW-1133">Transmembrane helix</keyword>
<evidence type="ECO:0000256" key="10">
    <source>
        <dbReference type="ARBA" id="ARBA00023004"/>
    </source>
</evidence>
<keyword evidence="12" id="KW-0472">Membrane</keyword>
<name>A0AAW0D1Q4_9AGAR</name>
<keyword evidence="10 13" id="KW-0408">Iron</keyword>
<evidence type="ECO:0000256" key="12">
    <source>
        <dbReference type="ARBA" id="ARBA00023136"/>
    </source>
</evidence>
<dbReference type="GO" id="GO:0020037">
    <property type="term" value="F:heme binding"/>
    <property type="evidence" value="ECO:0007669"/>
    <property type="project" value="InterPro"/>
</dbReference>
<dbReference type="PANTHER" id="PTHR24305">
    <property type="entry name" value="CYTOCHROME P450"/>
    <property type="match status" value="1"/>
</dbReference>
<dbReference type="GO" id="GO:0016020">
    <property type="term" value="C:membrane"/>
    <property type="evidence" value="ECO:0007669"/>
    <property type="project" value="UniProtKB-SubCell"/>
</dbReference>
<dbReference type="InterPro" id="IPR002401">
    <property type="entry name" value="Cyt_P450_E_grp-I"/>
</dbReference>
<evidence type="ECO:0000256" key="8">
    <source>
        <dbReference type="ARBA" id="ARBA00022989"/>
    </source>
</evidence>
<dbReference type="GO" id="GO:0005506">
    <property type="term" value="F:iron ion binding"/>
    <property type="evidence" value="ECO:0007669"/>
    <property type="project" value="InterPro"/>
</dbReference>
<accession>A0AAW0D1Q4</accession>
<comment type="caution">
    <text evidence="15">The sequence shown here is derived from an EMBL/GenBank/DDBJ whole genome shotgun (WGS) entry which is preliminary data.</text>
</comment>
<feature type="binding site" description="axial binding residue" evidence="13">
    <location>
        <position position="473"/>
    </location>
    <ligand>
        <name>heme</name>
        <dbReference type="ChEBI" id="CHEBI:30413"/>
    </ligand>
    <ligandPart>
        <name>Fe</name>
        <dbReference type="ChEBI" id="CHEBI:18248"/>
    </ligandPart>
</feature>
<evidence type="ECO:0000256" key="14">
    <source>
        <dbReference type="RuleBase" id="RU000461"/>
    </source>
</evidence>
<gene>
    <name evidence="15" type="ORF">R3P38DRAFT_3432518</name>
</gene>
<evidence type="ECO:0000256" key="1">
    <source>
        <dbReference type="ARBA" id="ARBA00001971"/>
    </source>
</evidence>
<comment type="similarity">
    <text evidence="4 14">Belongs to the cytochrome P450 family.</text>
</comment>
<dbReference type="PRINTS" id="PR00385">
    <property type="entry name" value="P450"/>
</dbReference>
<sequence>MLESFQRLVPYNLEVGSAALAILATFLGLHALRRLVSLVRIARTPSPFPKLYTPFQPFTVPGALISTSFWNHGPDWHWVRRFQTYHQNETVNLVPILAGVPGLWTSSIEIGRQTIPGSQRSSFVKPDRLSLALLAWGMNIVSADGAVHRKHRRIVSPSFGPELYQLVWTKTAEFYRDMLEVEGWNHKNSVDVPAVTNITTKVAFLLISTCGFGFPSTWDTPPTAPDGGMSIQEALKIVTQTSVVDVVIPKWLWYLPIPSLREARIARERLHAFMKEQVADRKAAVAAETKDTRTDIFTLMVKANEDESAKYQLEDQELIGNIFVLLFAGHETTANSLAVTLAFMAIDVNLQNEVLRQITSVLGSRHELQYDDYPKLDKVLACFYEAIRIVPAGHVLIREATEDTVITVPNPVGEEGTQAIPIAKGTEIMVDMVGVQYNPRYFKDPTVYKPSRWYGLPPESEQFTAFSVGPRACLGRKFATVEATCFLSHLLKDWQVQPVLLPGESNEAWIARIINKSRVSLTLTIGEFPLRFVRRQPA</sequence>
<dbReference type="PANTHER" id="PTHR24305:SF166">
    <property type="entry name" value="CYTOCHROME P450 12A4, MITOCHONDRIAL-RELATED"/>
    <property type="match status" value="1"/>
</dbReference>
<evidence type="ECO:0000256" key="4">
    <source>
        <dbReference type="ARBA" id="ARBA00010617"/>
    </source>
</evidence>
<dbReference type="SUPFAM" id="SSF48264">
    <property type="entry name" value="Cytochrome P450"/>
    <property type="match status" value="1"/>
</dbReference>
<dbReference type="EMBL" id="JAWWNJ010000011">
    <property type="protein sequence ID" value="KAK7044671.1"/>
    <property type="molecule type" value="Genomic_DNA"/>
</dbReference>
<keyword evidence="6" id="KW-0812">Transmembrane</keyword>
<evidence type="ECO:0000313" key="16">
    <source>
        <dbReference type="Proteomes" id="UP001362999"/>
    </source>
</evidence>
<evidence type="ECO:0000256" key="6">
    <source>
        <dbReference type="ARBA" id="ARBA00022692"/>
    </source>
</evidence>
<evidence type="ECO:0000256" key="3">
    <source>
        <dbReference type="ARBA" id="ARBA00004721"/>
    </source>
</evidence>
<comment type="pathway">
    <text evidence="3">Secondary metabolite biosynthesis; terpenoid biosynthesis.</text>
</comment>
<evidence type="ECO:0000256" key="13">
    <source>
        <dbReference type="PIRSR" id="PIRSR602401-1"/>
    </source>
</evidence>
<dbReference type="PROSITE" id="PS00086">
    <property type="entry name" value="CYTOCHROME_P450"/>
    <property type="match status" value="1"/>
</dbReference>
<comment type="subcellular location">
    <subcellularLocation>
        <location evidence="2">Membrane</location>
    </subcellularLocation>
</comment>
<proteinExistence type="inferred from homology"/>
<organism evidence="15 16">
    <name type="scientific">Favolaschia claudopus</name>
    <dbReference type="NCBI Taxonomy" id="2862362"/>
    <lineage>
        <taxon>Eukaryota</taxon>
        <taxon>Fungi</taxon>
        <taxon>Dikarya</taxon>
        <taxon>Basidiomycota</taxon>
        <taxon>Agaricomycotina</taxon>
        <taxon>Agaricomycetes</taxon>
        <taxon>Agaricomycetidae</taxon>
        <taxon>Agaricales</taxon>
        <taxon>Marasmiineae</taxon>
        <taxon>Mycenaceae</taxon>
        <taxon>Favolaschia</taxon>
    </lineage>
</organism>
<evidence type="ECO:0000256" key="11">
    <source>
        <dbReference type="ARBA" id="ARBA00023033"/>
    </source>
</evidence>
<keyword evidence="11 14" id="KW-0503">Monooxygenase</keyword>
<protein>
    <submittedName>
        <fullName evidence="15">Cytochrome P450</fullName>
    </submittedName>
</protein>
<dbReference type="InterPro" id="IPR050121">
    <property type="entry name" value="Cytochrome_P450_monoxygenase"/>
</dbReference>
<dbReference type="InterPro" id="IPR017972">
    <property type="entry name" value="Cyt_P450_CS"/>
</dbReference>
<dbReference type="Proteomes" id="UP001362999">
    <property type="component" value="Unassembled WGS sequence"/>
</dbReference>
<dbReference type="InterPro" id="IPR036396">
    <property type="entry name" value="Cyt_P450_sf"/>
</dbReference>
<dbReference type="Pfam" id="PF00067">
    <property type="entry name" value="p450"/>
    <property type="match status" value="1"/>
</dbReference>
<keyword evidence="9 14" id="KW-0560">Oxidoreductase</keyword>